<accession>A0A0D2XZE6</accession>
<evidence type="ECO:0000313" key="1">
    <source>
        <dbReference type="EnsemblFungi" id="FOXG_09374P0"/>
    </source>
</evidence>
<evidence type="ECO:0000313" key="2">
    <source>
        <dbReference type="Proteomes" id="UP000002489"/>
    </source>
</evidence>
<name>A0A0D2XZE6_FUSOF</name>
<dbReference type="AlphaFoldDB" id="A0A0D2XZE6"/>
<reference evidence="1" key="2">
    <citation type="submission" date="2025-08" db="UniProtKB">
        <authorList>
            <consortium name="EnsemblFungi"/>
        </authorList>
    </citation>
    <scope>IDENTIFICATION</scope>
    <source>
        <strain evidence="1">4287 / CBS 123668 / FGSC 9935 / NRRL 34936</strain>
    </source>
</reference>
<dbReference type="EnsemblFungi" id="FOXG_09374T0">
    <property type="protein sequence ID" value="FOXG_09374P0"/>
    <property type="gene ID" value="FOXG_09374"/>
</dbReference>
<protein>
    <submittedName>
        <fullName evidence="1">Uncharacterized protein</fullName>
    </submittedName>
</protein>
<proteinExistence type="predicted"/>
<dbReference type="Proteomes" id="UP000002489">
    <property type="component" value="Unassembled WGS sequence"/>
</dbReference>
<sequence>MFRPSHWPERLRLWFDHHQLQDQQAMVDLADDQLHPPKVRDELPLVRVAY</sequence>
<reference evidence="2" key="1">
    <citation type="journal article" date="2012" name="Mol. Plant Microbe Interact.">
        <title>A highly conserved effector in Fusarium oxysporum is required for full virulence on Arabidopsis.</title>
        <authorList>
            <person name="Thatcher L.F."/>
            <person name="Gardiner D.M."/>
            <person name="Kazan K."/>
            <person name="Manners J."/>
        </authorList>
    </citation>
    <scope>NUCLEOTIDE SEQUENCE [LARGE SCALE GENOMIC DNA]</scope>
    <source>
        <strain evidence="2">Fo5176</strain>
    </source>
</reference>
<organism evidence="1 2">
    <name type="scientific">Fusarium oxysporum (strain Fo5176)</name>
    <name type="common">Fusarium vascular wilt</name>
    <dbReference type="NCBI Taxonomy" id="660025"/>
    <lineage>
        <taxon>Eukaryota</taxon>
        <taxon>Fungi</taxon>
        <taxon>Dikarya</taxon>
        <taxon>Ascomycota</taxon>
        <taxon>Pezizomycotina</taxon>
        <taxon>Sordariomycetes</taxon>
        <taxon>Hypocreomycetidae</taxon>
        <taxon>Hypocreales</taxon>
        <taxon>Nectriaceae</taxon>
        <taxon>Fusarium</taxon>
        <taxon>Fusarium oxysporum species complex</taxon>
    </lineage>
</organism>